<dbReference type="InterPro" id="IPR051270">
    <property type="entry name" value="Tyrosine-tRNA_ligase_regulator"/>
</dbReference>
<dbReference type="PROSITE" id="PS50886">
    <property type="entry name" value="TRBD"/>
    <property type="match status" value="1"/>
</dbReference>
<sequence>MADDAGNTTVGEEITWAEFEKVELRVGVVLRAEVFAEARKPAHKLWVDFGPEIGERKSSAQIASLYTPEELVGKQVIAVVNFPRKQIGPFMSECLITGFADEQGRILLAVPDKPAPLGAKLC</sequence>
<dbReference type="Gene3D" id="2.40.50.140">
    <property type="entry name" value="Nucleic acid-binding proteins"/>
    <property type="match status" value="1"/>
</dbReference>
<keyword evidence="1 3" id="KW-0820">tRNA-binding</keyword>
<dbReference type="PANTHER" id="PTHR11586">
    <property type="entry name" value="TRNA-AMINOACYLATION COFACTOR ARC1 FAMILY MEMBER"/>
    <property type="match status" value="1"/>
</dbReference>
<dbReference type="AlphaFoldDB" id="A0A7J0BZ73"/>
<dbReference type="EMBL" id="BLVP01000043">
    <property type="protein sequence ID" value="GFM38495.1"/>
    <property type="molecule type" value="Genomic_DNA"/>
</dbReference>
<dbReference type="NCBIfam" id="TIGR02222">
    <property type="entry name" value="chap_CsaA"/>
    <property type="match status" value="1"/>
</dbReference>
<evidence type="ECO:0000259" key="4">
    <source>
        <dbReference type="PROSITE" id="PS50886"/>
    </source>
</evidence>
<dbReference type="InterPro" id="IPR008231">
    <property type="entry name" value="CsaA"/>
</dbReference>
<protein>
    <submittedName>
        <fullName evidence="5">tRNA-binding protein</fullName>
    </submittedName>
</protein>
<dbReference type="GO" id="GO:0000049">
    <property type="term" value="F:tRNA binding"/>
    <property type="evidence" value="ECO:0007669"/>
    <property type="project" value="UniProtKB-UniRule"/>
</dbReference>
<dbReference type="SUPFAM" id="SSF50249">
    <property type="entry name" value="Nucleic acid-binding proteins"/>
    <property type="match status" value="1"/>
</dbReference>
<feature type="domain" description="TRNA-binding" evidence="4">
    <location>
        <begin position="18"/>
        <end position="122"/>
    </location>
</feature>
<gene>
    <name evidence="5" type="ORF">DSM19430T_31790</name>
</gene>
<evidence type="ECO:0000256" key="3">
    <source>
        <dbReference type="PROSITE-ProRule" id="PRU00209"/>
    </source>
</evidence>
<keyword evidence="6" id="KW-1185">Reference proteome</keyword>
<evidence type="ECO:0000256" key="1">
    <source>
        <dbReference type="ARBA" id="ARBA00022555"/>
    </source>
</evidence>
<keyword evidence="2 3" id="KW-0694">RNA-binding</keyword>
<accession>A0A7J0BZ73</accession>
<dbReference type="FunFam" id="2.40.50.140:FF:000165">
    <property type="entry name" value="Chaperone CsaA"/>
    <property type="match status" value="1"/>
</dbReference>
<evidence type="ECO:0000313" key="5">
    <source>
        <dbReference type="EMBL" id="GFM38495.1"/>
    </source>
</evidence>
<dbReference type="Pfam" id="PF01588">
    <property type="entry name" value="tRNA_bind"/>
    <property type="match status" value="1"/>
</dbReference>
<dbReference type="NCBIfam" id="NF007495">
    <property type="entry name" value="PRK10089.1-4"/>
    <property type="match status" value="1"/>
</dbReference>
<comment type="caution">
    <text evidence="5">The sequence shown here is derived from an EMBL/GenBank/DDBJ whole genome shotgun (WGS) entry which is preliminary data.</text>
</comment>
<evidence type="ECO:0000256" key="2">
    <source>
        <dbReference type="ARBA" id="ARBA00022884"/>
    </source>
</evidence>
<name>A0A7J0BZ73_9BACT</name>
<evidence type="ECO:0000313" key="6">
    <source>
        <dbReference type="Proteomes" id="UP000503820"/>
    </source>
</evidence>
<dbReference type="NCBIfam" id="NF007493">
    <property type="entry name" value="PRK10089.1-2"/>
    <property type="match status" value="1"/>
</dbReference>
<proteinExistence type="predicted"/>
<dbReference type="NCBIfam" id="NF007494">
    <property type="entry name" value="PRK10089.1-3"/>
    <property type="match status" value="1"/>
</dbReference>
<dbReference type="PANTHER" id="PTHR11586:SF37">
    <property type="entry name" value="TRNA-BINDING DOMAIN-CONTAINING PROTEIN"/>
    <property type="match status" value="1"/>
</dbReference>
<dbReference type="Proteomes" id="UP000503820">
    <property type="component" value="Unassembled WGS sequence"/>
</dbReference>
<reference evidence="5 6" key="1">
    <citation type="submission" date="2020-05" db="EMBL/GenBank/DDBJ databases">
        <title>Draft genome sequence of Desulfovibrio psychrotolerans JS1T.</title>
        <authorList>
            <person name="Ueno A."/>
            <person name="Tamazawa S."/>
            <person name="Tamamura S."/>
            <person name="Murakami T."/>
            <person name="Kiyama T."/>
            <person name="Inomata H."/>
            <person name="Amano Y."/>
            <person name="Miyakawa K."/>
            <person name="Tamaki H."/>
            <person name="Naganuma T."/>
            <person name="Kaneko K."/>
        </authorList>
    </citation>
    <scope>NUCLEOTIDE SEQUENCE [LARGE SCALE GENOMIC DNA]</scope>
    <source>
        <strain evidence="5 6">JS1</strain>
    </source>
</reference>
<dbReference type="RefSeq" id="WP_174411111.1">
    <property type="nucleotide sequence ID" value="NZ_BLVP01000043.1"/>
</dbReference>
<organism evidence="5 6">
    <name type="scientific">Desulfovibrio psychrotolerans</name>
    <dbReference type="NCBI Taxonomy" id="415242"/>
    <lineage>
        <taxon>Bacteria</taxon>
        <taxon>Pseudomonadati</taxon>
        <taxon>Thermodesulfobacteriota</taxon>
        <taxon>Desulfovibrionia</taxon>
        <taxon>Desulfovibrionales</taxon>
        <taxon>Desulfovibrionaceae</taxon>
        <taxon>Desulfovibrio</taxon>
    </lineage>
</organism>
<dbReference type="CDD" id="cd02798">
    <property type="entry name" value="tRNA_bind_CsaA"/>
    <property type="match status" value="1"/>
</dbReference>
<dbReference type="InterPro" id="IPR012340">
    <property type="entry name" value="NA-bd_OB-fold"/>
</dbReference>
<dbReference type="InterPro" id="IPR002547">
    <property type="entry name" value="tRNA-bd_dom"/>
</dbReference>